<accession>A0A7K1U642</accession>
<evidence type="ECO:0000313" key="2">
    <source>
        <dbReference type="EMBL" id="MVT09832.1"/>
    </source>
</evidence>
<dbReference type="AlphaFoldDB" id="A0A7K1U642"/>
<protein>
    <submittedName>
        <fullName evidence="2">Uncharacterized protein</fullName>
    </submittedName>
</protein>
<comment type="caution">
    <text evidence="2">The sequence shown here is derived from an EMBL/GenBank/DDBJ whole genome shotgun (WGS) entry which is preliminary data.</text>
</comment>
<sequence>MEKRIIGILLTFLGIAGLILGAINFLNTSGGTRSVKAILIYSILGAIFFFAGIGLIRNTKDRPS</sequence>
<proteinExistence type="predicted"/>
<feature type="transmembrane region" description="Helical" evidence="1">
    <location>
        <begin position="38"/>
        <end position="56"/>
    </location>
</feature>
<feature type="transmembrane region" description="Helical" evidence="1">
    <location>
        <begin position="7"/>
        <end position="26"/>
    </location>
</feature>
<keyword evidence="1" id="KW-1133">Transmembrane helix</keyword>
<keyword evidence="3" id="KW-1185">Reference proteome</keyword>
<gene>
    <name evidence="2" type="ORF">GO493_16290</name>
</gene>
<keyword evidence="1" id="KW-0472">Membrane</keyword>
<evidence type="ECO:0000313" key="3">
    <source>
        <dbReference type="Proteomes" id="UP000461730"/>
    </source>
</evidence>
<organism evidence="2 3">
    <name type="scientific">Chitinophaga tropicalis</name>
    <dbReference type="NCBI Taxonomy" id="2683588"/>
    <lineage>
        <taxon>Bacteria</taxon>
        <taxon>Pseudomonadati</taxon>
        <taxon>Bacteroidota</taxon>
        <taxon>Chitinophagia</taxon>
        <taxon>Chitinophagales</taxon>
        <taxon>Chitinophagaceae</taxon>
        <taxon>Chitinophaga</taxon>
    </lineage>
</organism>
<dbReference type="Proteomes" id="UP000461730">
    <property type="component" value="Unassembled WGS sequence"/>
</dbReference>
<name>A0A7K1U642_9BACT</name>
<dbReference type="EMBL" id="WRXN01000006">
    <property type="protein sequence ID" value="MVT09832.1"/>
    <property type="molecule type" value="Genomic_DNA"/>
</dbReference>
<keyword evidence="1" id="KW-0812">Transmembrane</keyword>
<reference evidence="2 3" key="1">
    <citation type="submission" date="2019-12" db="EMBL/GenBank/DDBJ databases">
        <title>Chitinophaga sp. strain ysch24 (GDMCC 1.1355), whole genome shotgun sequence.</title>
        <authorList>
            <person name="Zhang X."/>
        </authorList>
    </citation>
    <scope>NUCLEOTIDE SEQUENCE [LARGE SCALE GENOMIC DNA]</scope>
    <source>
        <strain evidence="3">ysch24</strain>
    </source>
</reference>
<evidence type="ECO:0000256" key="1">
    <source>
        <dbReference type="SAM" id="Phobius"/>
    </source>
</evidence>